<feature type="transmembrane region" description="Helical" evidence="5">
    <location>
        <begin position="345"/>
        <end position="365"/>
    </location>
</feature>
<dbReference type="EMBL" id="CP021108">
    <property type="protein sequence ID" value="ARP83476.1"/>
    <property type="molecule type" value="Genomic_DNA"/>
</dbReference>
<feature type="transmembrane region" description="Helical" evidence="5">
    <location>
        <begin position="466"/>
        <end position="486"/>
    </location>
</feature>
<dbReference type="GO" id="GO:0022857">
    <property type="term" value="F:transmembrane transporter activity"/>
    <property type="evidence" value="ECO:0007669"/>
    <property type="project" value="InterPro"/>
</dbReference>
<feature type="transmembrane region" description="Helical" evidence="5">
    <location>
        <begin position="168"/>
        <end position="195"/>
    </location>
</feature>
<feature type="region of interest" description="Disordered" evidence="4">
    <location>
        <begin position="55"/>
        <end position="82"/>
    </location>
</feature>
<feature type="transmembrane region" description="Helical" evidence="5">
    <location>
        <begin position="307"/>
        <end position="333"/>
    </location>
</feature>
<evidence type="ECO:0000256" key="4">
    <source>
        <dbReference type="SAM" id="MobiDB-lite"/>
    </source>
</evidence>
<feature type="transmembrane region" description="Helical" evidence="5">
    <location>
        <begin position="372"/>
        <end position="392"/>
    </location>
</feature>
<evidence type="ECO:0000313" key="7">
    <source>
        <dbReference type="EMBL" id="ARP83476.1"/>
    </source>
</evidence>
<name>A0A1W6YQV0_9BORD</name>
<protein>
    <recommendedName>
        <fullName evidence="6">Major facilitator superfamily (MFS) profile domain-containing protein</fullName>
    </recommendedName>
</protein>
<accession>A0A1W6YQV0</accession>
<evidence type="ECO:0000259" key="6">
    <source>
        <dbReference type="PROSITE" id="PS50850"/>
    </source>
</evidence>
<evidence type="ECO:0000256" key="3">
    <source>
        <dbReference type="ARBA" id="ARBA00023136"/>
    </source>
</evidence>
<proteinExistence type="predicted"/>
<dbReference type="SUPFAM" id="SSF103473">
    <property type="entry name" value="MFS general substrate transporter"/>
    <property type="match status" value="1"/>
</dbReference>
<keyword evidence="3 5" id="KW-0472">Membrane</keyword>
<feature type="domain" description="Major facilitator superfamily (MFS) profile" evidence="6">
    <location>
        <begin position="92"/>
        <end position="491"/>
    </location>
</feature>
<dbReference type="Proteomes" id="UP000194151">
    <property type="component" value="Chromosome"/>
</dbReference>
<dbReference type="STRING" id="1416806.CAL12_23410"/>
<dbReference type="InterPro" id="IPR020846">
    <property type="entry name" value="MFS_dom"/>
</dbReference>
<dbReference type="PANTHER" id="PTHR23527">
    <property type="entry name" value="BLL3282 PROTEIN"/>
    <property type="match status" value="1"/>
</dbReference>
<dbReference type="PANTHER" id="PTHR23527:SF1">
    <property type="entry name" value="BLL3282 PROTEIN"/>
    <property type="match status" value="1"/>
</dbReference>
<dbReference type="Gene3D" id="1.20.1250.20">
    <property type="entry name" value="MFS general substrate transporter like domains"/>
    <property type="match status" value="2"/>
</dbReference>
<keyword evidence="1 5" id="KW-0812">Transmembrane</keyword>
<dbReference type="AlphaFoldDB" id="A0A1W6YQV0"/>
<keyword evidence="8" id="KW-1185">Reference proteome</keyword>
<evidence type="ECO:0000313" key="8">
    <source>
        <dbReference type="Proteomes" id="UP000194151"/>
    </source>
</evidence>
<reference evidence="7 8" key="1">
    <citation type="submission" date="2017-05" db="EMBL/GenBank/DDBJ databases">
        <title>Complete and WGS of Bordetella genogroups.</title>
        <authorList>
            <person name="Spilker T."/>
            <person name="LiPuma J."/>
        </authorList>
    </citation>
    <scope>NUCLEOTIDE SEQUENCE [LARGE SCALE GENOMIC DNA]</scope>
    <source>
        <strain evidence="7 8">AU19157</strain>
    </source>
</reference>
<evidence type="ECO:0000256" key="5">
    <source>
        <dbReference type="SAM" id="Phobius"/>
    </source>
</evidence>
<feature type="transmembrane region" description="Helical" evidence="5">
    <location>
        <begin position="245"/>
        <end position="267"/>
    </location>
</feature>
<feature type="compositionally biased region" description="Low complexity" evidence="4">
    <location>
        <begin position="57"/>
        <end position="78"/>
    </location>
</feature>
<organism evidence="7 8">
    <name type="scientific">Bordetella genomosp. 8</name>
    <dbReference type="NCBI Taxonomy" id="1416806"/>
    <lineage>
        <taxon>Bacteria</taxon>
        <taxon>Pseudomonadati</taxon>
        <taxon>Pseudomonadota</taxon>
        <taxon>Betaproteobacteria</taxon>
        <taxon>Burkholderiales</taxon>
        <taxon>Alcaligenaceae</taxon>
        <taxon>Bordetella</taxon>
    </lineage>
</organism>
<sequence>MPIIGAGGAAWRSFFMLQRQILFRSGTARASTMTRYDVARRARPLPHAPDLHAAMKDTSQSSSPQDPDSTPAAAPPGADADRDGGHGAGIMPLWVLALSTTLGMQTVASFLDMSLPVVAPLLTAGAGLSPERVGNLSSLNSLGTVLFLLFGTPLLARLGPVRMLQAGALLAVFGLALAATGYWPLLIVGAILMGIGYGPSPPAGSRILAATAPPRHRTLIFSIKQAGAPAGAACAGLILAPAAAAWGWGGAMLVSIAVGIAAACVIAPARAALDSERDPDRSIHLKALIHPRAFVTPYRVLRAAPSLFAVSALAFSFAVVQGSLFSFSVTYLVTARGMPLATAGIAYACMQFAGVFARIFLGWLADRTGRPAYNLTIQAFIAAALVAAYALLPASPSLWLAGLVAGAAGFFAASWNGIYLAEIARLSPQDKIVEATSASVLVSFLGYFAGPSVFSLLVTLTGSYETPFFVVAAQLALMAAVQLAVLRRRDRAGAARRQNL</sequence>
<feature type="transmembrane region" description="Helical" evidence="5">
    <location>
        <begin position="138"/>
        <end position="156"/>
    </location>
</feature>
<feature type="transmembrane region" description="Helical" evidence="5">
    <location>
        <begin position="432"/>
        <end position="454"/>
    </location>
</feature>
<feature type="transmembrane region" description="Helical" evidence="5">
    <location>
        <begin position="398"/>
        <end position="420"/>
    </location>
</feature>
<dbReference type="InterPro" id="IPR011701">
    <property type="entry name" value="MFS"/>
</dbReference>
<evidence type="ECO:0000256" key="2">
    <source>
        <dbReference type="ARBA" id="ARBA00022989"/>
    </source>
</evidence>
<dbReference type="InterPro" id="IPR036259">
    <property type="entry name" value="MFS_trans_sf"/>
</dbReference>
<dbReference type="KEGG" id="bgv:CAL12_23410"/>
<evidence type="ECO:0000256" key="1">
    <source>
        <dbReference type="ARBA" id="ARBA00022692"/>
    </source>
</evidence>
<gene>
    <name evidence="7" type="ORF">CAL12_23410</name>
</gene>
<keyword evidence="2 5" id="KW-1133">Transmembrane helix</keyword>
<dbReference type="Pfam" id="PF07690">
    <property type="entry name" value="MFS_1"/>
    <property type="match status" value="1"/>
</dbReference>
<dbReference type="InterPro" id="IPR052952">
    <property type="entry name" value="MFS-Transporter"/>
</dbReference>
<dbReference type="PROSITE" id="PS50850">
    <property type="entry name" value="MFS"/>
    <property type="match status" value="1"/>
</dbReference>